<sequence length="124" mass="12750">MHTTSPHEIHQFTPTTCSTRGVPRAAHAANTARPCTSTTNSTRSMGVSCRSHAYSAVPRPYCVKGVHASAALHSAPCSVTTQHAAQCPARASRDGNAPGRSCGISARARALDGAPASASGARRD</sequence>
<evidence type="ECO:0000313" key="2">
    <source>
        <dbReference type="EMBL" id="QHS82938.1"/>
    </source>
</evidence>
<proteinExistence type="predicted"/>
<reference evidence="2" key="1">
    <citation type="journal article" date="2020" name="Nature">
        <title>Giant virus diversity and host interactions through global metagenomics.</title>
        <authorList>
            <person name="Schulz F."/>
            <person name="Roux S."/>
            <person name="Paez-Espino D."/>
            <person name="Jungbluth S."/>
            <person name="Walsh D.A."/>
            <person name="Denef V.J."/>
            <person name="McMahon K.D."/>
            <person name="Konstantinidis K.T."/>
            <person name="Eloe-Fadrosh E.A."/>
            <person name="Kyrpides N.C."/>
            <person name="Woyke T."/>
        </authorList>
    </citation>
    <scope>NUCLEOTIDE SEQUENCE</scope>
    <source>
        <strain evidence="2">GVMAG-S-1103017-74</strain>
    </source>
</reference>
<evidence type="ECO:0000256" key="1">
    <source>
        <dbReference type="SAM" id="MobiDB-lite"/>
    </source>
</evidence>
<accession>A0A6C0AT78</accession>
<organism evidence="2">
    <name type="scientific">viral metagenome</name>
    <dbReference type="NCBI Taxonomy" id="1070528"/>
    <lineage>
        <taxon>unclassified sequences</taxon>
        <taxon>metagenomes</taxon>
        <taxon>organismal metagenomes</taxon>
    </lineage>
</organism>
<feature type="region of interest" description="Disordered" evidence="1">
    <location>
        <begin position="1"/>
        <end position="45"/>
    </location>
</feature>
<dbReference type="EMBL" id="MN740864">
    <property type="protein sequence ID" value="QHS82938.1"/>
    <property type="molecule type" value="Genomic_DNA"/>
</dbReference>
<protein>
    <submittedName>
        <fullName evidence="2">Uncharacterized protein</fullName>
    </submittedName>
</protein>
<feature type="compositionally biased region" description="Basic and acidic residues" evidence="1">
    <location>
        <begin position="1"/>
        <end position="10"/>
    </location>
</feature>
<name>A0A6C0AT78_9ZZZZ</name>
<dbReference type="AlphaFoldDB" id="A0A6C0AT78"/>
<feature type="compositionally biased region" description="Polar residues" evidence="1">
    <location>
        <begin position="33"/>
        <end position="45"/>
    </location>
</feature>